<organism evidence="1">
    <name type="scientific">hydrothermal vent metagenome</name>
    <dbReference type="NCBI Taxonomy" id="652676"/>
    <lineage>
        <taxon>unclassified sequences</taxon>
        <taxon>metagenomes</taxon>
        <taxon>ecological metagenomes</taxon>
    </lineage>
</organism>
<dbReference type="AlphaFoldDB" id="A0A3B1DAG2"/>
<dbReference type="EMBL" id="UOGI01000123">
    <property type="protein sequence ID" value="VAX31820.1"/>
    <property type="molecule type" value="Genomic_DNA"/>
</dbReference>
<evidence type="ECO:0000313" key="1">
    <source>
        <dbReference type="EMBL" id="VAX31820.1"/>
    </source>
</evidence>
<sequence>MATEIFQDLVELKNDTVFVKDKQGIRNLMDTAIYDAVFEADEEKKRAKLVFIKEVAKA</sequence>
<reference evidence="1" key="1">
    <citation type="submission" date="2018-06" db="EMBL/GenBank/DDBJ databases">
        <authorList>
            <person name="Zhirakovskaya E."/>
        </authorList>
    </citation>
    <scope>NUCLEOTIDE SEQUENCE</scope>
</reference>
<gene>
    <name evidence="1" type="ORF">MNBD_NITROSPIRAE03-985</name>
</gene>
<accession>A0A3B1DAG2</accession>
<feature type="non-terminal residue" evidence="1">
    <location>
        <position position="58"/>
    </location>
</feature>
<protein>
    <submittedName>
        <fullName evidence="1">Uncharacterized protein</fullName>
    </submittedName>
</protein>
<name>A0A3B1DAG2_9ZZZZ</name>
<proteinExistence type="predicted"/>